<dbReference type="EMBL" id="KZ613942">
    <property type="protein sequence ID" value="PMD43257.1"/>
    <property type="molecule type" value="Genomic_DNA"/>
</dbReference>
<dbReference type="Proteomes" id="UP000235786">
    <property type="component" value="Unassembled WGS sequence"/>
</dbReference>
<gene>
    <name evidence="2" type="ORF">L207DRAFT_526447</name>
</gene>
<name>A0A2J6RXM5_HYAVF</name>
<evidence type="ECO:0000256" key="1">
    <source>
        <dbReference type="SAM" id="MobiDB-lite"/>
    </source>
</evidence>
<feature type="region of interest" description="Disordered" evidence="1">
    <location>
        <begin position="145"/>
        <end position="173"/>
    </location>
</feature>
<evidence type="ECO:0000313" key="3">
    <source>
        <dbReference type="Proteomes" id="UP000235786"/>
    </source>
</evidence>
<protein>
    <submittedName>
        <fullName evidence="2">Uncharacterized protein</fullName>
    </submittedName>
</protein>
<sequence length="296" mass="31766">MAIGCGFGRRQETVQSSSRGGGGLEEWMRRAGREGFLQIETIGTIGTMGMSQNGDAVATCMRCLCAALLHRCIAAQLRGAAGSEIRLAASFREVGKPAMVTCPLPTLAYTTNIAAADTSLHAFLTADTQAQTRPAPGLATHAHLIDGRRPDRPSNLEAQEPEHLHSSSISTVHTDHRTSSVYSLQSDQKFNHIINRGWSTAQLSNYRVDRIGPAPIAPVQSTFAQIIISSSSSDCSRGTVVSEPEPPRTAIVRLRIHPHYFQEDRSATLAPGAAQSRKWTVDTEDAAGTLVVDPSP</sequence>
<keyword evidence="3" id="KW-1185">Reference proteome</keyword>
<reference evidence="2 3" key="1">
    <citation type="submission" date="2016-04" db="EMBL/GenBank/DDBJ databases">
        <title>A degradative enzymes factory behind the ericoid mycorrhizal symbiosis.</title>
        <authorList>
            <consortium name="DOE Joint Genome Institute"/>
            <person name="Martino E."/>
            <person name="Morin E."/>
            <person name="Grelet G."/>
            <person name="Kuo A."/>
            <person name="Kohler A."/>
            <person name="Daghino S."/>
            <person name="Barry K."/>
            <person name="Choi C."/>
            <person name="Cichocki N."/>
            <person name="Clum A."/>
            <person name="Copeland A."/>
            <person name="Hainaut M."/>
            <person name="Haridas S."/>
            <person name="Labutti K."/>
            <person name="Lindquist E."/>
            <person name="Lipzen A."/>
            <person name="Khouja H.-R."/>
            <person name="Murat C."/>
            <person name="Ohm R."/>
            <person name="Olson A."/>
            <person name="Spatafora J."/>
            <person name="Veneault-Fourrey C."/>
            <person name="Henrissat B."/>
            <person name="Grigoriev I."/>
            <person name="Martin F."/>
            <person name="Perotto S."/>
        </authorList>
    </citation>
    <scope>NUCLEOTIDE SEQUENCE [LARGE SCALE GENOMIC DNA]</scope>
    <source>
        <strain evidence="2 3">F</strain>
    </source>
</reference>
<feature type="region of interest" description="Disordered" evidence="1">
    <location>
        <begin position="1"/>
        <end position="25"/>
    </location>
</feature>
<feature type="compositionally biased region" description="Basic and acidic residues" evidence="1">
    <location>
        <begin position="145"/>
        <end position="165"/>
    </location>
</feature>
<dbReference type="OrthoDB" id="10670858at2759"/>
<organism evidence="2 3">
    <name type="scientific">Hyaloscypha variabilis (strain UAMH 11265 / GT02V1 / F)</name>
    <name type="common">Meliniomyces variabilis</name>
    <dbReference type="NCBI Taxonomy" id="1149755"/>
    <lineage>
        <taxon>Eukaryota</taxon>
        <taxon>Fungi</taxon>
        <taxon>Dikarya</taxon>
        <taxon>Ascomycota</taxon>
        <taxon>Pezizomycotina</taxon>
        <taxon>Leotiomycetes</taxon>
        <taxon>Helotiales</taxon>
        <taxon>Hyaloscyphaceae</taxon>
        <taxon>Hyaloscypha</taxon>
        <taxon>Hyaloscypha variabilis</taxon>
    </lineage>
</organism>
<dbReference type="AlphaFoldDB" id="A0A2J6RXM5"/>
<accession>A0A2J6RXM5</accession>
<proteinExistence type="predicted"/>
<evidence type="ECO:0000313" key="2">
    <source>
        <dbReference type="EMBL" id="PMD43257.1"/>
    </source>
</evidence>